<dbReference type="InterPro" id="IPR043128">
    <property type="entry name" value="Rev_trsase/Diguanyl_cyclase"/>
</dbReference>
<sequence length="863" mass="89595">MDLAALSPDQLGHASALLEHVLTELSAGTSERDVLTRAATLVADLVDADVVAVCEGAHVHGGVGLGQRFLPERGLARVVRDGGGSFAVPGLGRVRATVVAVPALSGVHLVVGRVEGAAEPGTTLTTTALVARVLGLVVLSRHGRERERWHRQQGARGAAERGRLQQALRQREQVLTTSVRFQRAVSSRRPLPELLLQIAASSSELMDGRAVTLVLADPRSRMEMRVVAAVGEPQLDPGLALAATAALGGFGVAVGDERTPAAAAVHINGRSVGALVLDTLGSGSLDPVGATVLRAFAEHASMALSHADTVRAVEAASSDPLTNLPNRAALLRHLEVALRVTEADGVGTAVLFIDLNGFKQVNDSLGHAAGDEVLSRVARRLRRCLRGDDLAARLGGDEFALVVRDVEPARAAARIAARVQADVAMPLETHGRTVRVGASIGIAVAESGVGAAEMLRRADSAMYRAKAESRTGSPAPSAEATDGSLTGRVVLFEADMHDVDRLRRRLEHDLLSAVAGEEFELVYQPIVRLGDGAVVGAEALLRWRHGTRGLLEPGAFLAGAERSPAVEELWRWVLRTACAQAALWREQVPDLSITVNLSAAHVMTRGVADDVRRALTAASLDPTALVLDVPADLLAEDPDVLVARLRKLRATGARILLDDFATLRPDGGVLAGHSLAPLRQLPVDGVKLDRTLVAEIDGPDGVDALAAVRTLCELGAALDLGVVAEGVERAEQVLLLQEAGCTVGQGVLLGAPRSVEELGADLAAGELGPVEPGVAVPALADLVELVGAPGAHPEAGGPEPGLPLSAAELFAQEFGPVGVAREGAVALPAPPAAGPAGAPGTPVPVPISGVRPTDLRRMLDRSR</sequence>
<feature type="domain" description="GGDEF" evidence="3">
    <location>
        <begin position="346"/>
        <end position="478"/>
    </location>
</feature>
<dbReference type="InterPro" id="IPR029016">
    <property type="entry name" value="GAF-like_dom_sf"/>
</dbReference>
<protein>
    <submittedName>
        <fullName evidence="4">Diguanylate cyclase (GGDEF)-like protein</fullName>
    </submittedName>
</protein>
<dbReference type="Gene3D" id="3.20.20.450">
    <property type="entry name" value="EAL domain"/>
    <property type="match status" value="1"/>
</dbReference>
<evidence type="ECO:0000259" key="3">
    <source>
        <dbReference type="PROSITE" id="PS50887"/>
    </source>
</evidence>
<dbReference type="AlphaFoldDB" id="A0A7W4XY43"/>
<dbReference type="InterPro" id="IPR052155">
    <property type="entry name" value="Biofilm_reg_signaling"/>
</dbReference>
<evidence type="ECO:0000259" key="2">
    <source>
        <dbReference type="PROSITE" id="PS50883"/>
    </source>
</evidence>
<dbReference type="CDD" id="cd01949">
    <property type="entry name" value="GGDEF"/>
    <property type="match status" value="1"/>
</dbReference>
<dbReference type="PROSITE" id="PS50883">
    <property type="entry name" value="EAL"/>
    <property type="match status" value="1"/>
</dbReference>
<reference evidence="4 5" key="2">
    <citation type="submission" date="2020-08" db="EMBL/GenBank/DDBJ databases">
        <authorList>
            <person name="Partida-Martinez L."/>
            <person name="Huntemann M."/>
            <person name="Clum A."/>
            <person name="Wang J."/>
            <person name="Palaniappan K."/>
            <person name="Ritter S."/>
            <person name="Chen I.-M."/>
            <person name="Stamatis D."/>
            <person name="Reddy T."/>
            <person name="O'Malley R."/>
            <person name="Daum C."/>
            <person name="Shapiro N."/>
            <person name="Ivanova N."/>
            <person name="Kyrpides N."/>
            <person name="Woyke T."/>
        </authorList>
    </citation>
    <scope>NUCLEOTIDE SEQUENCE [LARGE SCALE GENOMIC DNA]</scope>
    <source>
        <strain evidence="4 5">AS2.23</strain>
    </source>
</reference>
<dbReference type="Pfam" id="PF00990">
    <property type="entry name" value="GGDEF"/>
    <property type="match status" value="1"/>
</dbReference>
<gene>
    <name evidence="4" type="ORF">FHR75_002978</name>
</gene>
<name>A0A7W4XY43_KINRA</name>
<organism evidence="4 5">
    <name type="scientific">Kineococcus radiotolerans</name>
    <dbReference type="NCBI Taxonomy" id="131568"/>
    <lineage>
        <taxon>Bacteria</taxon>
        <taxon>Bacillati</taxon>
        <taxon>Actinomycetota</taxon>
        <taxon>Actinomycetes</taxon>
        <taxon>Kineosporiales</taxon>
        <taxon>Kineosporiaceae</taxon>
        <taxon>Kineococcus</taxon>
    </lineage>
</organism>
<dbReference type="CDD" id="cd01948">
    <property type="entry name" value="EAL"/>
    <property type="match status" value="1"/>
</dbReference>
<proteinExistence type="predicted"/>
<accession>A0A7W4XY43</accession>
<dbReference type="InterPro" id="IPR035919">
    <property type="entry name" value="EAL_sf"/>
</dbReference>
<dbReference type="NCBIfam" id="TIGR00254">
    <property type="entry name" value="GGDEF"/>
    <property type="match status" value="1"/>
</dbReference>
<dbReference type="SMART" id="SM00052">
    <property type="entry name" value="EAL"/>
    <property type="match status" value="1"/>
</dbReference>
<dbReference type="SUPFAM" id="SSF55781">
    <property type="entry name" value="GAF domain-like"/>
    <property type="match status" value="1"/>
</dbReference>
<evidence type="ECO:0000256" key="1">
    <source>
        <dbReference type="SAM" id="MobiDB-lite"/>
    </source>
</evidence>
<dbReference type="PANTHER" id="PTHR44757:SF2">
    <property type="entry name" value="BIOFILM ARCHITECTURE MAINTENANCE PROTEIN MBAA"/>
    <property type="match status" value="1"/>
</dbReference>
<dbReference type="SUPFAM" id="SSF55073">
    <property type="entry name" value="Nucleotide cyclase"/>
    <property type="match status" value="1"/>
</dbReference>
<feature type="domain" description="EAL" evidence="2">
    <location>
        <begin position="503"/>
        <end position="766"/>
    </location>
</feature>
<dbReference type="EMBL" id="JACHVY010000003">
    <property type="protein sequence ID" value="MBB2902147.1"/>
    <property type="molecule type" value="Genomic_DNA"/>
</dbReference>
<dbReference type="Pfam" id="PF00563">
    <property type="entry name" value="EAL"/>
    <property type="match status" value="1"/>
</dbReference>
<dbReference type="Gene3D" id="3.30.450.40">
    <property type="match status" value="1"/>
</dbReference>
<evidence type="ECO:0000313" key="4">
    <source>
        <dbReference type="EMBL" id="MBB2902147.1"/>
    </source>
</evidence>
<dbReference type="Proteomes" id="UP000533269">
    <property type="component" value="Unassembled WGS sequence"/>
</dbReference>
<comment type="caution">
    <text evidence="4">The sequence shown here is derived from an EMBL/GenBank/DDBJ whole genome shotgun (WGS) entry which is preliminary data.</text>
</comment>
<feature type="compositionally biased region" description="Basic and acidic residues" evidence="1">
    <location>
        <begin position="853"/>
        <end position="863"/>
    </location>
</feature>
<dbReference type="InterPro" id="IPR000160">
    <property type="entry name" value="GGDEF_dom"/>
</dbReference>
<dbReference type="SUPFAM" id="SSF141868">
    <property type="entry name" value="EAL domain-like"/>
    <property type="match status" value="1"/>
</dbReference>
<dbReference type="InterPro" id="IPR001633">
    <property type="entry name" value="EAL_dom"/>
</dbReference>
<feature type="region of interest" description="Disordered" evidence="1">
    <location>
        <begin position="830"/>
        <end position="863"/>
    </location>
</feature>
<dbReference type="InterPro" id="IPR029787">
    <property type="entry name" value="Nucleotide_cyclase"/>
</dbReference>
<reference evidence="4 5" key="1">
    <citation type="submission" date="2020-08" db="EMBL/GenBank/DDBJ databases">
        <title>The Agave Microbiome: Exploring the role of microbial communities in plant adaptations to desert environments.</title>
        <authorList>
            <person name="Partida-Martinez L.P."/>
        </authorList>
    </citation>
    <scope>NUCLEOTIDE SEQUENCE [LARGE SCALE GENOMIC DNA]</scope>
    <source>
        <strain evidence="4 5">AS2.23</strain>
    </source>
</reference>
<dbReference type="SMART" id="SM00267">
    <property type="entry name" value="GGDEF"/>
    <property type="match status" value="1"/>
</dbReference>
<dbReference type="Gene3D" id="3.30.70.270">
    <property type="match status" value="1"/>
</dbReference>
<dbReference type="PANTHER" id="PTHR44757">
    <property type="entry name" value="DIGUANYLATE CYCLASE DGCP"/>
    <property type="match status" value="1"/>
</dbReference>
<evidence type="ECO:0000313" key="5">
    <source>
        <dbReference type="Proteomes" id="UP000533269"/>
    </source>
</evidence>
<dbReference type="RefSeq" id="WP_183392051.1">
    <property type="nucleotide sequence ID" value="NZ_JACHVY010000003.1"/>
</dbReference>
<dbReference type="PROSITE" id="PS50887">
    <property type="entry name" value="GGDEF"/>
    <property type="match status" value="1"/>
</dbReference>